<name>A0A4V2X6A3_9GAMM</name>
<comment type="caution">
    <text evidence="2">The sequence shown here is derived from an EMBL/GenBank/DDBJ whole genome shotgun (WGS) entry which is preliminary data.</text>
</comment>
<feature type="domain" description="DUF4158" evidence="1">
    <location>
        <begin position="6"/>
        <end position="44"/>
    </location>
</feature>
<reference evidence="2 3" key="1">
    <citation type="journal article" date="2019" name="Int. J. Syst. Evol. Microbiol.">
        <title>Photorhabdus khanii subsp. guanajuatensis subsp. nov., isolated from Heterorhabditis atacamensis, and Photorhabdus luminescens subsp. mexicana subsp. nov., isolated from Heterorhabditis mexicana entomopathogenic nematodes.</title>
        <authorList>
            <person name="Machado R.A.R."/>
            <person name="Bruno P."/>
            <person name="Arce C.C.M."/>
            <person name="Liechti N."/>
            <person name="Kohler A."/>
            <person name="Bernal J."/>
            <person name="Bruggmann R."/>
            <person name="Turlings T.C.J."/>
        </authorList>
    </citation>
    <scope>NUCLEOTIDE SEQUENCE [LARGE SCALE GENOMIC DNA]</scope>
    <source>
        <strain evidence="2 3">MEX20-17</strain>
    </source>
</reference>
<organism evidence="2 3">
    <name type="scientific">Photorhabdus khanii subsp. guanajuatensis</name>
    <dbReference type="NCBI Taxonomy" id="2100166"/>
    <lineage>
        <taxon>Bacteria</taxon>
        <taxon>Pseudomonadati</taxon>
        <taxon>Pseudomonadota</taxon>
        <taxon>Gammaproteobacteria</taxon>
        <taxon>Enterobacterales</taxon>
        <taxon>Morganellaceae</taxon>
        <taxon>Photorhabdus</taxon>
    </lineage>
</organism>
<dbReference type="EMBL" id="PUJY01000033">
    <property type="protein sequence ID" value="TDB51275.1"/>
    <property type="molecule type" value="Genomic_DNA"/>
</dbReference>
<dbReference type="AlphaFoldDB" id="A0A4V2X6A3"/>
<dbReference type="Proteomes" id="UP000295598">
    <property type="component" value="Unassembled WGS sequence"/>
</dbReference>
<gene>
    <name evidence="2" type="ORF">C5467_17195</name>
</gene>
<accession>A0A4V2X6A3</accession>
<evidence type="ECO:0000313" key="3">
    <source>
        <dbReference type="Proteomes" id="UP000295598"/>
    </source>
</evidence>
<dbReference type="RefSeq" id="WP_132355440.1">
    <property type="nucleotide sequence ID" value="NZ_PUJY01000033.1"/>
</dbReference>
<dbReference type="InterPro" id="IPR025296">
    <property type="entry name" value="DUF4158"/>
</dbReference>
<dbReference type="Pfam" id="PF13700">
    <property type="entry name" value="DUF4158"/>
    <property type="match status" value="1"/>
</dbReference>
<evidence type="ECO:0000313" key="2">
    <source>
        <dbReference type="EMBL" id="TDB51275.1"/>
    </source>
</evidence>
<protein>
    <recommendedName>
        <fullName evidence="1">DUF4158 domain-containing protein</fullName>
    </recommendedName>
</protein>
<evidence type="ECO:0000259" key="1">
    <source>
        <dbReference type="Pfam" id="PF13700"/>
    </source>
</evidence>
<sequence>MPRRSILSANERANLLAMPENQDDLIRFYTFNESDMALIQQRRESGLCSCCHKPINSIVL</sequence>
<proteinExistence type="predicted"/>